<name>A0A225WRP5_9STRA</name>
<reference evidence="3" key="1">
    <citation type="submission" date="2017-03" db="EMBL/GenBank/DDBJ databases">
        <title>Phytopthora megakarya and P. palmivora, two closely related causual agents of cacao black pod achieved similar genome size and gene model numbers by different mechanisms.</title>
        <authorList>
            <person name="Ali S."/>
            <person name="Shao J."/>
            <person name="Larry D.J."/>
            <person name="Kronmiller B."/>
            <person name="Shen D."/>
            <person name="Strem M.D."/>
            <person name="Melnick R.L."/>
            <person name="Guiltinan M.J."/>
            <person name="Tyler B.M."/>
            <person name="Meinhardt L.W."/>
            <person name="Bailey B.A."/>
        </authorList>
    </citation>
    <scope>NUCLEOTIDE SEQUENCE [LARGE SCALE GENOMIC DNA]</scope>
    <source>
        <strain evidence="3">zdho120</strain>
    </source>
</reference>
<feature type="chain" id="PRO_5013234365" evidence="1">
    <location>
        <begin position="26"/>
        <end position="93"/>
    </location>
</feature>
<sequence>MSLFRILQKIVLILVVGIRSTGTVAEIVTKSSSFSDAVVNKLNSIRGRALRINKLDKTDEFARASNEERTNGIASKLSKLLDTISNKFQIKTA</sequence>
<dbReference type="EMBL" id="NBNE01000408">
    <property type="protein sequence ID" value="OWZ19727.1"/>
    <property type="molecule type" value="Genomic_DNA"/>
</dbReference>
<accession>A0A225WRP5</accession>
<comment type="caution">
    <text evidence="2">The sequence shown here is derived from an EMBL/GenBank/DDBJ whole genome shotgun (WGS) entry which is preliminary data.</text>
</comment>
<keyword evidence="1" id="KW-0732">Signal</keyword>
<evidence type="ECO:0000313" key="3">
    <source>
        <dbReference type="Proteomes" id="UP000198211"/>
    </source>
</evidence>
<dbReference type="Proteomes" id="UP000198211">
    <property type="component" value="Unassembled WGS sequence"/>
</dbReference>
<evidence type="ECO:0000313" key="2">
    <source>
        <dbReference type="EMBL" id="OWZ19727.1"/>
    </source>
</evidence>
<protein>
    <submittedName>
        <fullName evidence="2">RxLR effector protein</fullName>
    </submittedName>
</protein>
<evidence type="ECO:0000256" key="1">
    <source>
        <dbReference type="SAM" id="SignalP"/>
    </source>
</evidence>
<organism evidence="2 3">
    <name type="scientific">Phytophthora megakarya</name>
    <dbReference type="NCBI Taxonomy" id="4795"/>
    <lineage>
        <taxon>Eukaryota</taxon>
        <taxon>Sar</taxon>
        <taxon>Stramenopiles</taxon>
        <taxon>Oomycota</taxon>
        <taxon>Peronosporomycetes</taxon>
        <taxon>Peronosporales</taxon>
        <taxon>Peronosporaceae</taxon>
        <taxon>Phytophthora</taxon>
    </lineage>
</organism>
<keyword evidence="3" id="KW-1185">Reference proteome</keyword>
<feature type="signal peptide" evidence="1">
    <location>
        <begin position="1"/>
        <end position="25"/>
    </location>
</feature>
<proteinExistence type="predicted"/>
<dbReference type="AlphaFoldDB" id="A0A225WRP5"/>
<gene>
    <name evidence="2" type="ORF">PHMEG_0005980</name>
</gene>